<evidence type="ECO:0000256" key="3">
    <source>
        <dbReference type="SAM" id="MobiDB-lite"/>
    </source>
</evidence>
<proteinExistence type="predicted"/>
<evidence type="ECO:0000256" key="2">
    <source>
        <dbReference type="ARBA" id="ARBA00023242"/>
    </source>
</evidence>
<dbReference type="STRING" id="126957.T1J4Q4"/>
<evidence type="ECO:0000313" key="6">
    <source>
        <dbReference type="Proteomes" id="UP000014500"/>
    </source>
</evidence>
<evidence type="ECO:0000313" key="5">
    <source>
        <dbReference type="EnsemblMetazoa" id="SMAR008598-PA"/>
    </source>
</evidence>
<feature type="domain" description="Fcf2 pre-rRNA processing C-terminal" evidence="4">
    <location>
        <begin position="55"/>
        <end position="147"/>
    </location>
</feature>
<dbReference type="PANTHER" id="PTHR21686">
    <property type="entry name" value="DEOXYNUCLEOTIDYLTRANSFERASE TERMINAL-INTERACTING PROTEIN 2"/>
    <property type="match status" value="1"/>
</dbReference>
<reference evidence="5" key="2">
    <citation type="submission" date="2015-02" db="UniProtKB">
        <authorList>
            <consortium name="EnsemblMetazoa"/>
        </authorList>
    </citation>
    <scope>IDENTIFICATION</scope>
</reference>
<evidence type="ECO:0000256" key="1">
    <source>
        <dbReference type="ARBA" id="ARBA00004604"/>
    </source>
</evidence>
<keyword evidence="2" id="KW-0539">Nucleus</keyword>
<dbReference type="InterPro" id="IPR014810">
    <property type="entry name" value="Fcf2_C"/>
</dbReference>
<dbReference type="Proteomes" id="UP000014500">
    <property type="component" value="Unassembled WGS sequence"/>
</dbReference>
<dbReference type="Pfam" id="PF08698">
    <property type="entry name" value="Fcf2"/>
    <property type="match status" value="1"/>
</dbReference>
<evidence type="ECO:0000259" key="4">
    <source>
        <dbReference type="Pfam" id="PF08698"/>
    </source>
</evidence>
<dbReference type="eggNOG" id="KOG3100">
    <property type="taxonomic scope" value="Eukaryota"/>
</dbReference>
<reference evidence="6" key="1">
    <citation type="submission" date="2011-05" db="EMBL/GenBank/DDBJ databases">
        <authorList>
            <person name="Richards S.R."/>
            <person name="Qu J."/>
            <person name="Jiang H."/>
            <person name="Jhangiani S.N."/>
            <person name="Agravi P."/>
            <person name="Goodspeed R."/>
            <person name="Gross S."/>
            <person name="Mandapat C."/>
            <person name="Jackson L."/>
            <person name="Mathew T."/>
            <person name="Pu L."/>
            <person name="Thornton R."/>
            <person name="Saada N."/>
            <person name="Wilczek-Boney K.B."/>
            <person name="Lee S."/>
            <person name="Kovar C."/>
            <person name="Wu Y."/>
            <person name="Scherer S.E."/>
            <person name="Worley K.C."/>
            <person name="Muzny D.M."/>
            <person name="Gibbs R."/>
        </authorList>
    </citation>
    <scope>NUCLEOTIDE SEQUENCE</scope>
    <source>
        <strain evidence="6">Brora</strain>
    </source>
</reference>
<dbReference type="PANTHER" id="PTHR21686:SF12">
    <property type="entry name" value="DEOXYNUCLEOTIDYLTRANSFERASE TERMINAL-INTERACTING PROTEIN 2"/>
    <property type="match status" value="1"/>
</dbReference>
<comment type="subcellular location">
    <subcellularLocation>
        <location evidence="1">Nucleus</location>
        <location evidence="1">Nucleolus</location>
    </subcellularLocation>
</comment>
<feature type="compositionally biased region" description="Basic residues" evidence="3">
    <location>
        <begin position="146"/>
        <end position="169"/>
    </location>
</feature>
<dbReference type="PhylomeDB" id="T1J4Q4"/>
<accession>T1J4Q4</accession>
<feature type="region of interest" description="Disordered" evidence="3">
    <location>
        <begin position="146"/>
        <end position="178"/>
    </location>
</feature>
<dbReference type="GO" id="GO:0005730">
    <property type="term" value="C:nucleolus"/>
    <property type="evidence" value="ECO:0007669"/>
    <property type="project" value="UniProtKB-SubCell"/>
</dbReference>
<dbReference type="EnsemblMetazoa" id="SMAR008598-RA">
    <property type="protein sequence ID" value="SMAR008598-PA"/>
    <property type="gene ID" value="SMAR008598"/>
</dbReference>
<dbReference type="EMBL" id="JH431846">
    <property type="status" value="NOT_ANNOTATED_CDS"/>
    <property type="molecule type" value="Genomic_DNA"/>
</dbReference>
<dbReference type="InterPro" id="IPR039883">
    <property type="entry name" value="Fcf2/DNTTIP2"/>
</dbReference>
<organism evidence="5 6">
    <name type="scientific">Strigamia maritima</name>
    <name type="common">European centipede</name>
    <name type="synonym">Geophilus maritimus</name>
    <dbReference type="NCBI Taxonomy" id="126957"/>
    <lineage>
        <taxon>Eukaryota</taxon>
        <taxon>Metazoa</taxon>
        <taxon>Ecdysozoa</taxon>
        <taxon>Arthropoda</taxon>
        <taxon>Myriapoda</taxon>
        <taxon>Chilopoda</taxon>
        <taxon>Pleurostigmophora</taxon>
        <taxon>Geophilomorpha</taxon>
        <taxon>Linotaeniidae</taxon>
        <taxon>Strigamia</taxon>
    </lineage>
</organism>
<dbReference type="GO" id="GO:0003723">
    <property type="term" value="F:RNA binding"/>
    <property type="evidence" value="ECO:0007669"/>
    <property type="project" value="TreeGrafter"/>
</dbReference>
<sequence>MASTTSGFKDLLNVLSKSEVPSKSVLVDGFMQKDKMVDYSTTQRRLKKQRRIERNKTKGAKWFNMPSTEMTEERKNDLMIIRMRNVLDPKRFYKKNETSVLPKYFQIGTVVEPAADFYHARIPKKQRKQTIVEELLADADFSRIKKRFKEQHPKKTPYKFKRKEKKKANRKSDKNASE</sequence>
<protein>
    <recommendedName>
        <fullName evidence="4">Fcf2 pre-rRNA processing C-terminal domain-containing protein</fullName>
    </recommendedName>
</protein>
<keyword evidence="6" id="KW-1185">Reference proteome</keyword>
<name>T1J4Q4_STRMM</name>
<dbReference type="AlphaFoldDB" id="T1J4Q4"/>
<dbReference type="GO" id="GO:0006396">
    <property type="term" value="P:RNA processing"/>
    <property type="evidence" value="ECO:0007669"/>
    <property type="project" value="TreeGrafter"/>
</dbReference>
<dbReference type="HOGENOM" id="CLU_1512494_0_0_1"/>